<organism evidence="2 3">
    <name type="scientific">Sinorhizobium sojae CCBAU 05684</name>
    <dbReference type="NCBI Taxonomy" id="716928"/>
    <lineage>
        <taxon>Bacteria</taxon>
        <taxon>Pseudomonadati</taxon>
        <taxon>Pseudomonadota</taxon>
        <taxon>Alphaproteobacteria</taxon>
        <taxon>Hyphomicrobiales</taxon>
        <taxon>Rhizobiaceae</taxon>
        <taxon>Sinorhizobium/Ensifer group</taxon>
        <taxon>Sinorhizobium</taxon>
    </lineage>
</organism>
<evidence type="ECO:0000256" key="1">
    <source>
        <dbReference type="SAM" id="MobiDB-lite"/>
    </source>
</evidence>
<reference evidence="2 3" key="1">
    <citation type="submission" date="2017-08" db="EMBL/GenBank/DDBJ databases">
        <title>Multipartite genome sequences of Sinorhizobium species nodulating soybeans.</title>
        <authorList>
            <person name="Tian C.F."/>
        </authorList>
    </citation>
    <scope>NUCLEOTIDE SEQUENCE [LARGE SCALE GENOMIC DNA]</scope>
    <source>
        <strain evidence="2 3">CCBAU 05684</strain>
    </source>
</reference>
<keyword evidence="3" id="KW-1185">Reference proteome</keyword>
<evidence type="ECO:0000313" key="3">
    <source>
        <dbReference type="Proteomes" id="UP000217211"/>
    </source>
</evidence>
<dbReference type="EMBL" id="CP023067">
    <property type="protein sequence ID" value="ASY63009.1"/>
    <property type="molecule type" value="Genomic_DNA"/>
</dbReference>
<dbReference type="Proteomes" id="UP000217211">
    <property type="component" value="Chromosome"/>
</dbReference>
<feature type="region of interest" description="Disordered" evidence="1">
    <location>
        <begin position="38"/>
        <end position="64"/>
    </location>
</feature>
<dbReference type="KEGG" id="esj:SJ05684_c15670"/>
<dbReference type="AlphaFoldDB" id="A0A249PCM2"/>
<sequence>MAIAQYPQSLLASLLEARSSPYRYRNRKETAEILGKAHGERATDAENTPSGEGLASEAACVPCT</sequence>
<accession>A0A249PCM2</accession>
<gene>
    <name evidence="2" type="ORF">SJ05684_c15670</name>
</gene>
<name>A0A249PCM2_9HYPH</name>
<proteinExistence type="predicted"/>
<protein>
    <submittedName>
        <fullName evidence="2">Uncharacterized protein</fullName>
    </submittedName>
</protein>
<evidence type="ECO:0000313" key="2">
    <source>
        <dbReference type="EMBL" id="ASY63009.1"/>
    </source>
</evidence>